<dbReference type="AlphaFoldDB" id="A0AA91BZV6"/>
<dbReference type="Gene3D" id="6.10.250.330">
    <property type="match status" value="1"/>
</dbReference>
<evidence type="ECO:0000313" key="3">
    <source>
        <dbReference type="EMBL" id="NOE20829.1"/>
    </source>
</evidence>
<dbReference type="InterPro" id="IPR006442">
    <property type="entry name" value="Antitoxin_Phd/YefM"/>
</dbReference>
<dbReference type="PANTHER" id="PTHR33713">
    <property type="entry name" value="ANTITOXIN YAFN-RELATED"/>
    <property type="match status" value="1"/>
</dbReference>
<comment type="caution">
    <text evidence="3">The sequence shown here is derived from an EMBL/GenBank/DDBJ whole genome shotgun (WGS) entry which is preliminary data.</text>
</comment>
<proteinExistence type="inferred from homology"/>
<dbReference type="RefSeq" id="WP_171331910.1">
    <property type="nucleotide sequence ID" value="NZ_WVRA01000014.1"/>
</dbReference>
<dbReference type="InterPro" id="IPR036165">
    <property type="entry name" value="YefM-like_sf"/>
</dbReference>
<reference evidence="3" key="1">
    <citation type="submission" date="2019-12" db="EMBL/GenBank/DDBJ databases">
        <title>Ruegeria JWLKs population differentiation of coral mucus and skeleton niches.</title>
        <authorList>
            <person name="Luo D."/>
        </authorList>
    </citation>
    <scope>NUCLEOTIDE SEQUENCE</scope>
    <source>
        <strain evidence="3">HKCCD6181</strain>
    </source>
</reference>
<sequence>MDVLTYTDARKELKSVMDRVTRDAEEIVVTRKNRESVVMVSLDTWNSIQETMHLLSTPNNASRLRASIAQLDAGTGEERDLIE</sequence>
<accession>A0AA91BZV6</accession>
<protein>
    <recommendedName>
        <fullName evidence="2">Antitoxin</fullName>
    </recommendedName>
</protein>
<dbReference type="EMBL" id="WVRA01000014">
    <property type="protein sequence ID" value="NOE20829.1"/>
    <property type="molecule type" value="Genomic_DNA"/>
</dbReference>
<dbReference type="InterPro" id="IPR051405">
    <property type="entry name" value="phD/YefM_antitoxin"/>
</dbReference>
<comment type="similarity">
    <text evidence="1 2">Belongs to the phD/YefM antitoxin family.</text>
</comment>
<dbReference type="PANTHER" id="PTHR33713:SF6">
    <property type="entry name" value="ANTITOXIN YEFM"/>
    <property type="match status" value="1"/>
</dbReference>
<dbReference type="SUPFAM" id="SSF143120">
    <property type="entry name" value="YefM-like"/>
    <property type="match status" value="1"/>
</dbReference>
<evidence type="ECO:0000256" key="2">
    <source>
        <dbReference type="RuleBase" id="RU362080"/>
    </source>
</evidence>
<gene>
    <name evidence="3" type="ORF">GS634_22085</name>
</gene>
<dbReference type="NCBIfam" id="TIGR01552">
    <property type="entry name" value="phd_fam"/>
    <property type="match status" value="1"/>
</dbReference>
<dbReference type="Pfam" id="PF02604">
    <property type="entry name" value="PhdYeFM_antitox"/>
    <property type="match status" value="1"/>
</dbReference>
<name>A0AA91BZV6_9RHOB</name>
<comment type="function">
    <text evidence="2">Antitoxin component of a type II toxin-antitoxin (TA) system.</text>
</comment>
<evidence type="ECO:0000256" key="1">
    <source>
        <dbReference type="ARBA" id="ARBA00009981"/>
    </source>
</evidence>
<dbReference type="Proteomes" id="UP000597886">
    <property type="component" value="Unassembled WGS sequence"/>
</dbReference>
<dbReference type="Gene3D" id="3.40.1620.10">
    <property type="entry name" value="YefM-like domain"/>
    <property type="match status" value="1"/>
</dbReference>
<evidence type="ECO:0000313" key="4">
    <source>
        <dbReference type="Proteomes" id="UP000597886"/>
    </source>
</evidence>
<organism evidence="3 4">
    <name type="scientific">Ruegeria atlantica</name>
    <dbReference type="NCBI Taxonomy" id="81569"/>
    <lineage>
        <taxon>Bacteria</taxon>
        <taxon>Pseudomonadati</taxon>
        <taxon>Pseudomonadota</taxon>
        <taxon>Alphaproteobacteria</taxon>
        <taxon>Rhodobacterales</taxon>
        <taxon>Roseobacteraceae</taxon>
        <taxon>Ruegeria</taxon>
    </lineage>
</organism>